<dbReference type="EMBL" id="LSRL02001879">
    <property type="protein sequence ID" value="TDG38813.1"/>
    <property type="molecule type" value="Genomic_DNA"/>
</dbReference>
<dbReference type="Proteomes" id="UP000295192">
    <property type="component" value="Unassembled WGS sequence"/>
</dbReference>
<evidence type="ECO:0000256" key="1">
    <source>
        <dbReference type="SAM" id="MobiDB-lite"/>
    </source>
</evidence>
<gene>
    <name evidence="2" type="ORF">AWZ03_014764</name>
</gene>
<comment type="caution">
    <text evidence="2">The sequence shown here is derived from an EMBL/GenBank/DDBJ whole genome shotgun (WGS) entry which is preliminary data.</text>
</comment>
<protein>
    <submittedName>
        <fullName evidence="2">Uncharacterized protein</fullName>
    </submittedName>
</protein>
<evidence type="ECO:0000313" key="2">
    <source>
        <dbReference type="EMBL" id="TDG38813.1"/>
    </source>
</evidence>
<proteinExistence type="predicted"/>
<dbReference type="AlphaFoldDB" id="A0A484AQ58"/>
<reference evidence="2 3" key="1">
    <citation type="journal article" date="2019" name="J. Hered.">
        <title>An Improved Genome Assembly for Drosophila navojoa, the Basal Species in the mojavensis Cluster.</title>
        <authorList>
            <person name="Vanderlinde T."/>
            <person name="Dupim E.G."/>
            <person name="Nazario-Yepiz N.O."/>
            <person name="Carvalho A.B."/>
        </authorList>
    </citation>
    <scope>NUCLEOTIDE SEQUENCE [LARGE SCALE GENOMIC DNA]</scope>
    <source>
        <strain evidence="2">Navoj_Jal97</strain>
        <tissue evidence="2">Whole organism</tissue>
    </source>
</reference>
<accession>A0A484AQ58</accession>
<feature type="region of interest" description="Disordered" evidence="1">
    <location>
        <begin position="73"/>
        <end position="108"/>
    </location>
</feature>
<organism evidence="2 3">
    <name type="scientific">Drosophila navojoa</name>
    <name type="common">Fruit fly</name>
    <dbReference type="NCBI Taxonomy" id="7232"/>
    <lineage>
        <taxon>Eukaryota</taxon>
        <taxon>Metazoa</taxon>
        <taxon>Ecdysozoa</taxon>
        <taxon>Arthropoda</taxon>
        <taxon>Hexapoda</taxon>
        <taxon>Insecta</taxon>
        <taxon>Pterygota</taxon>
        <taxon>Neoptera</taxon>
        <taxon>Endopterygota</taxon>
        <taxon>Diptera</taxon>
        <taxon>Brachycera</taxon>
        <taxon>Muscomorpha</taxon>
        <taxon>Ephydroidea</taxon>
        <taxon>Drosophilidae</taxon>
        <taxon>Drosophila</taxon>
    </lineage>
</organism>
<evidence type="ECO:0000313" key="3">
    <source>
        <dbReference type="Proteomes" id="UP000295192"/>
    </source>
</evidence>
<name>A0A484AQ58_DRONA</name>
<sequence>MSKFTCYSKEVKWVDWVELEWGLLPWPAQAATAQDEAQILARAVAQPEKATAPLAPPGRDFFHKPRSQFEFESESACRLSRHRQTASNADKTANGNGNNNGNGNGNVNWQQHPFMAAIRPIAGFI</sequence>
<keyword evidence="3" id="KW-1185">Reference proteome</keyword>